<dbReference type="SUPFAM" id="SSF143990">
    <property type="entry name" value="YbiA-like"/>
    <property type="match status" value="1"/>
</dbReference>
<dbReference type="SUPFAM" id="SSF102405">
    <property type="entry name" value="MCP/YpsA-like"/>
    <property type="match status" value="1"/>
</dbReference>
<proteinExistence type="predicted"/>
<dbReference type="OrthoDB" id="643483at2"/>
<dbReference type="EMBL" id="FOEF01000029">
    <property type="protein sequence ID" value="SEP53697.1"/>
    <property type="molecule type" value="Genomic_DNA"/>
</dbReference>
<dbReference type="STRING" id="394193.SAMN04489732_129143"/>
<dbReference type="InterPro" id="IPR012816">
    <property type="entry name" value="NADAR"/>
</dbReference>
<evidence type="ECO:0000256" key="2">
    <source>
        <dbReference type="ARBA" id="ARBA00000751"/>
    </source>
</evidence>
<dbReference type="Gene3D" id="3.40.50.450">
    <property type="match status" value="1"/>
</dbReference>
<evidence type="ECO:0000256" key="1">
    <source>
        <dbReference type="ARBA" id="ARBA00000022"/>
    </source>
</evidence>
<dbReference type="Pfam" id="PF08719">
    <property type="entry name" value="NADAR"/>
    <property type="match status" value="1"/>
</dbReference>
<keyword evidence="5" id="KW-1185">Reference proteome</keyword>
<comment type="catalytic activity">
    <reaction evidence="2">
        <text>2,5-diamino-6-hydroxy-4-(5-phosphoribosylamino)-pyrimidine + H2O = 2,5,6-triamino-4-hydroxypyrimidine + D-ribose 5-phosphate</text>
        <dbReference type="Rhea" id="RHEA:23436"/>
        <dbReference type="ChEBI" id="CHEBI:15377"/>
        <dbReference type="ChEBI" id="CHEBI:58614"/>
        <dbReference type="ChEBI" id="CHEBI:78346"/>
        <dbReference type="ChEBI" id="CHEBI:137796"/>
    </reaction>
</comment>
<dbReference type="Gene3D" id="1.10.357.40">
    <property type="entry name" value="YbiA-like"/>
    <property type="match status" value="1"/>
</dbReference>
<evidence type="ECO:0000313" key="4">
    <source>
        <dbReference type="EMBL" id="SEP53697.1"/>
    </source>
</evidence>
<dbReference type="Proteomes" id="UP000198582">
    <property type="component" value="Unassembled WGS sequence"/>
</dbReference>
<name>A0A1H8YNE0_9PSEU</name>
<evidence type="ECO:0000259" key="3">
    <source>
        <dbReference type="Pfam" id="PF08719"/>
    </source>
</evidence>
<protein>
    <recommendedName>
        <fullName evidence="3">NADAR domain-containing protein</fullName>
    </recommendedName>
</protein>
<dbReference type="RefSeq" id="WP_091628525.1">
    <property type="nucleotide sequence ID" value="NZ_FOEF01000029.1"/>
</dbReference>
<dbReference type="CDD" id="cd15457">
    <property type="entry name" value="NADAR"/>
    <property type="match status" value="1"/>
</dbReference>
<organism evidence="4 5">
    <name type="scientific">Amycolatopsis saalfeldensis</name>
    <dbReference type="NCBI Taxonomy" id="394193"/>
    <lineage>
        <taxon>Bacteria</taxon>
        <taxon>Bacillati</taxon>
        <taxon>Actinomycetota</taxon>
        <taxon>Actinomycetes</taxon>
        <taxon>Pseudonocardiales</taxon>
        <taxon>Pseudonocardiaceae</taxon>
        <taxon>Amycolatopsis</taxon>
    </lineage>
</organism>
<dbReference type="InterPro" id="IPR037238">
    <property type="entry name" value="YbiA-like_sf"/>
</dbReference>
<evidence type="ECO:0000313" key="5">
    <source>
        <dbReference type="Proteomes" id="UP000198582"/>
    </source>
</evidence>
<comment type="catalytic activity">
    <reaction evidence="1">
        <text>5-amino-6-(5-phospho-D-ribosylamino)uracil + H2O = 5,6-diaminouracil + D-ribose 5-phosphate</text>
        <dbReference type="Rhea" id="RHEA:55020"/>
        <dbReference type="ChEBI" id="CHEBI:15377"/>
        <dbReference type="ChEBI" id="CHEBI:46252"/>
        <dbReference type="ChEBI" id="CHEBI:58453"/>
        <dbReference type="ChEBI" id="CHEBI:78346"/>
    </reaction>
</comment>
<dbReference type="AlphaFoldDB" id="A0A1H8YNE0"/>
<gene>
    <name evidence="4" type="ORF">SAMN04489732_129143</name>
</gene>
<feature type="domain" description="NADAR" evidence="3">
    <location>
        <begin position="11"/>
        <end position="146"/>
    </location>
</feature>
<sequence>MLDLVNGFAGEHRFLSNFHEHPLTWDDADYPSGEAAYNAGKTLDPRQRAWIAAAPSAGEAKHRGRRVRLRPDWDDLHRYLVMQQVIAAKFTDPALAERLLATGTSCLIERNTWHDQTWGCCSCSRHQPIPGKNLLGRYLMRHRAQLDPHLAGRWTRVACTGHRPQGLPPGSEPWLAVELRRIAAKLATDRGMEVAISGAAAGADLLWAEAARDADVPVWLYQPYPGHDQRWNHDWQQRLLAARRFASRTDTLGTRFSVDVLHARSEWMIRDCDAIIAVTDPTRTAGGTVQALRKIPATLPIIRVDVRNRRTTLRAPAQELQTKADAQTC</sequence>
<accession>A0A1H8YNE0</accession>
<reference evidence="4 5" key="1">
    <citation type="submission" date="2016-10" db="EMBL/GenBank/DDBJ databases">
        <authorList>
            <person name="de Groot N.N."/>
        </authorList>
    </citation>
    <scope>NUCLEOTIDE SEQUENCE [LARGE SCALE GENOMIC DNA]</scope>
    <source>
        <strain evidence="4 5">DSM 44993</strain>
    </source>
</reference>